<protein>
    <submittedName>
        <fullName evidence="2">AhpC/TSA family protein</fullName>
    </submittedName>
</protein>
<dbReference type="CDD" id="cd02970">
    <property type="entry name" value="PRX_like2"/>
    <property type="match status" value="1"/>
</dbReference>
<feature type="domain" description="Thioredoxin" evidence="1">
    <location>
        <begin position="3"/>
        <end position="178"/>
    </location>
</feature>
<dbReference type="RefSeq" id="WP_247810422.1">
    <property type="nucleotide sequence ID" value="NZ_CP095855.1"/>
</dbReference>
<reference evidence="2 3" key="1">
    <citation type="submission" date="2022-04" db="EMBL/GenBank/DDBJ databases">
        <title>The arsenic-methylating capacity of Chitinophaga filiformis YT5 during chitin decomposition.</title>
        <authorList>
            <person name="Chen G."/>
            <person name="Liang Y."/>
        </authorList>
    </citation>
    <scope>NUCLEOTIDE SEQUENCE [LARGE SCALE GENOMIC DNA]</scope>
    <source>
        <strain evidence="2 3">YT5</strain>
    </source>
</reference>
<dbReference type="InterPro" id="IPR000866">
    <property type="entry name" value="AhpC/TSA"/>
</dbReference>
<dbReference type="PANTHER" id="PTHR42852">
    <property type="entry name" value="THIOL:DISULFIDE INTERCHANGE PROTEIN DSBE"/>
    <property type="match status" value="1"/>
</dbReference>
<keyword evidence="3" id="KW-1185">Reference proteome</keyword>
<dbReference type="InterPro" id="IPR050553">
    <property type="entry name" value="Thioredoxin_ResA/DsbE_sf"/>
</dbReference>
<evidence type="ECO:0000313" key="2">
    <source>
        <dbReference type="EMBL" id="UPK68081.1"/>
    </source>
</evidence>
<name>A0ABY4I009_CHIFI</name>
<dbReference type="Gene3D" id="3.40.30.10">
    <property type="entry name" value="Glutaredoxin"/>
    <property type="match status" value="1"/>
</dbReference>
<dbReference type="Proteomes" id="UP000830198">
    <property type="component" value="Chromosome"/>
</dbReference>
<evidence type="ECO:0000313" key="3">
    <source>
        <dbReference type="Proteomes" id="UP000830198"/>
    </source>
</evidence>
<dbReference type="SUPFAM" id="SSF52833">
    <property type="entry name" value="Thioredoxin-like"/>
    <property type="match status" value="1"/>
</dbReference>
<dbReference type="InterPro" id="IPR036249">
    <property type="entry name" value="Thioredoxin-like_sf"/>
</dbReference>
<gene>
    <name evidence="2" type="ORF">MYF79_24315</name>
</gene>
<dbReference type="PANTHER" id="PTHR42852:SF13">
    <property type="entry name" value="PROTEIN DIPZ"/>
    <property type="match status" value="1"/>
</dbReference>
<dbReference type="InterPro" id="IPR013766">
    <property type="entry name" value="Thioredoxin_domain"/>
</dbReference>
<dbReference type="EMBL" id="CP095855">
    <property type="protein sequence ID" value="UPK68081.1"/>
    <property type="molecule type" value="Genomic_DNA"/>
</dbReference>
<organism evidence="2 3">
    <name type="scientific">Chitinophaga filiformis</name>
    <name type="common">Myxococcus filiformis</name>
    <name type="synonym">Flexibacter filiformis</name>
    <dbReference type="NCBI Taxonomy" id="104663"/>
    <lineage>
        <taxon>Bacteria</taxon>
        <taxon>Pseudomonadati</taxon>
        <taxon>Bacteroidota</taxon>
        <taxon>Chitinophagia</taxon>
        <taxon>Chitinophagales</taxon>
        <taxon>Chitinophagaceae</taxon>
        <taxon>Chitinophaga</taxon>
    </lineage>
</organism>
<proteinExistence type="predicted"/>
<sequence>MKIKPPQTAPAFTIKDVHGATVNLADYKGKKVMLTFYRNVGCPICNLRFHELQEQATYFKSKGLIVLAVYESTAENIKQYMEGETFYATMIPNPDQSLYKLYDVERSAGKMMKGMFHGAMRKMKEGKALFKKKIELDGNATRISADFLIDENGNVQTAYYGKYIGDHLPIDKIKLFLN</sequence>
<dbReference type="PROSITE" id="PS51352">
    <property type="entry name" value="THIOREDOXIN_2"/>
    <property type="match status" value="1"/>
</dbReference>
<accession>A0ABY4I009</accession>
<dbReference type="Pfam" id="PF00578">
    <property type="entry name" value="AhpC-TSA"/>
    <property type="match status" value="1"/>
</dbReference>
<evidence type="ECO:0000259" key="1">
    <source>
        <dbReference type="PROSITE" id="PS51352"/>
    </source>
</evidence>